<protein>
    <submittedName>
        <fullName evidence="1">Uncharacterized protein</fullName>
    </submittedName>
</protein>
<gene>
    <name evidence="1" type="ORF">NEICINOT_04782</name>
</gene>
<evidence type="ECO:0000313" key="2">
    <source>
        <dbReference type="Proteomes" id="UP000003294"/>
    </source>
</evidence>
<dbReference type="AlphaFoldDB" id="D0W532"/>
<sequence length="39" mass="4487">MKNKEFYIDIPLKSCMCCGKQQLEKLLNLIKRGNLGVIC</sequence>
<evidence type="ECO:0000313" key="1">
    <source>
        <dbReference type="EMBL" id="EEZ71154.1"/>
    </source>
</evidence>
<comment type="caution">
    <text evidence="1">The sequence shown here is derived from an EMBL/GenBank/DDBJ whole genome shotgun (WGS) entry which is preliminary data.</text>
</comment>
<accession>D0W532</accession>
<name>D0W532_NEICI</name>
<organism evidence="1 2">
    <name type="scientific">Neisseria cinerea ATCC 14685</name>
    <dbReference type="NCBI Taxonomy" id="546262"/>
    <lineage>
        <taxon>Bacteria</taxon>
        <taxon>Pseudomonadati</taxon>
        <taxon>Pseudomonadota</taxon>
        <taxon>Betaproteobacteria</taxon>
        <taxon>Neisseriales</taxon>
        <taxon>Neisseriaceae</taxon>
        <taxon>Neisseria</taxon>
    </lineage>
</organism>
<proteinExistence type="predicted"/>
<dbReference type="Proteomes" id="UP000003294">
    <property type="component" value="Unassembled WGS sequence"/>
</dbReference>
<dbReference type="EMBL" id="ACDY02000011">
    <property type="protein sequence ID" value="EEZ71154.1"/>
    <property type="molecule type" value="Genomic_DNA"/>
</dbReference>
<reference evidence="1 2" key="1">
    <citation type="submission" date="2009-10" db="EMBL/GenBank/DDBJ databases">
        <authorList>
            <person name="Weinstock G."/>
            <person name="Sodergren E."/>
            <person name="Clifton S."/>
            <person name="Fulton L."/>
            <person name="Fulton B."/>
            <person name="Courtney L."/>
            <person name="Fronick C."/>
            <person name="Harrison M."/>
            <person name="Strong C."/>
            <person name="Farmer C."/>
            <person name="Delahaunty K."/>
            <person name="Markovic C."/>
            <person name="Hall O."/>
            <person name="Minx P."/>
            <person name="Tomlinson C."/>
            <person name="Mitreva M."/>
            <person name="Nelson J."/>
            <person name="Hou S."/>
            <person name="Wollam A."/>
            <person name="Pepin K.H."/>
            <person name="Johnson M."/>
            <person name="Bhonagiri V."/>
            <person name="Nash W.E."/>
            <person name="Warren W."/>
            <person name="Chinwalla A."/>
            <person name="Mardis E.R."/>
            <person name="Wilson R.K."/>
        </authorList>
    </citation>
    <scope>NUCLEOTIDE SEQUENCE [LARGE SCALE GENOMIC DNA]</scope>
    <source>
        <strain evidence="1 2">ATCC 14685</strain>
    </source>
</reference>